<feature type="region of interest" description="Disordered" evidence="1">
    <location>
        <begin position="93"/>
        <end position="133"/>
    </location>
</feature>
<organism evidence="3 4">
    <name type="scientific">Coprinopsis cinerea (strain Okayama-7 / 130 / ATCC MYA-4618 / FGSC 9003)</name>
    <name type="common">Inky cap fungus</name>
    <name type="synonym">Hormographiella aspergillata</name>
    <dbReference type="NCBI Taxonomy" id="240176"/>
    <lineage>
        <taxon>Eukaryota</taxon>
        <taxon>Fungi</taxon>
        <taxon>Dikarya</taxon>
        <taxon>Basidiomycota</taxon>
        <taxon>Agaricomycotina</taxon>
        <taxon>Agaricomycetes</taxon>
        <taxon>Agaricomycetidae</taxon>
        <taxon>Agaricales</taxon>
        <taxon>Agaricineae</taxon>
        <taxon>Psathyrellaceae</taxon>
        <taxon>Coprinopsis</taxon>
    </lineage>
</organism>
<dbReference type="VEuPathDB" id="FungiDB:CC1G_11022"/>
<evidence type="ECO:0000313" key="3">
    <source>
        <dbReference type="EMBL" id="EAU87744.2"/>
    </source>
</evidence>
<keyword evidence="2" id="KW-0732">Signal</keyword>
<dbReference type="InParanoid" id="A8NIR2"/>
<feature type="signal peptide" evidence="2">
    <location>
        <begin position="1"/>
        <end position="18"/>
    </location>
</feature>
<feature type="compositionally biased region" description="Low complexity" evidence="1">
    <location>
        <begin position="119"/>
        <end position="133"/>
    </location>
</feature>
<dbReference type="HOGENOM" id="CLU_1906623_0_0_1"/>
<proteinExistence type="predicted"/>
<protein>
    <submittedName>
        <fullName evidence="3">Uncharacterized protein</fullName>
    </submittedName>
</protein>
<evidence type="ECO:0000256" key="2">
    <source>
        <dbReference type="SAM" id="SignalP"/>
    </source>
</evidence>
<dbReference type="Proteomes" id="UP000001861">
    <property type="component" value="Unassembled WGS sequence"/>
</dbReference>
<name>A8NIR2_COPC7</name>
<gene>
    <name evidence="3" type="ORF">CC1G_11022</name>
</gene>
<dbReference type="GeneID" id="6010555"/>
<dbReference type="KEGG" id="cci:CC1G_11022"/>
<evidence type="ECO:0000313" key="4">
    <source>
        <dbReference type="Proteomes" id="UP000001861"/>
    </source>
</evidence>
<reference evidence="3 4" key="1">
    <citation type="journal article" date="2010" name="Proc. Natl. Acad. Sci. U.S.A.">
        <title>Insights into evolution of multicellular fungi from the assembled chromosomes of the mushroom Coprinopsis cinerea (Coprinus cinereus).</title>
        <authorList>
            <person name="Stajich J.E."/>
            <person name="Wilke S.K."/>
            <person name="Ahren D."/>
            <person name="Au C.H."/>
            <person name="Birren B.W."/>
            <person name="Borodovsky M."/>
            <person name="Burns C."/>
            <person name="Canback B."/>
            <person name="Casselton L.A."/>
            <person name="Cheng C.K."/>
            <person name="Deng J."/>
            <person name="Dietrich F.S."/>
            <person name="Fargo D.C."/>
            <person name="Farman M.L."/>
            <person name="Gathman A.C."/>
            <person name="Goldberg J."/>
            <person name="Guigo R."/>
            <person name="Hoegger P.J."/>
            <person name="Hooker J.B."/>
            <person name="Huggins A."/>
            <person name="James T.Y."/>
            <person name="Kamada T."/>
            <person name="Kilaru S."/>
            <person name="Kodira C."/>
            <person name="Kues U."/>
            <person name="Kupfer D."/>
            <person name="Kwan H.S."/>
            <person name="Lomsadze A."/>
            <person name="Li W."/>
            <person name="Lilly W.W."/>
            <person name="Ma L.J."/>
            <person name="Mackey A.J."/>
            <person name="Manning G."/>
            <person name="Martin F."/>
            <person name="Muraguchi H."/>
            <person name="Natvig D.O."/>
            <person name="Palmerini H."/>
            <person name="Ramesh M.A."/>
            <person name="Rehmeyer C.J."/>
            <person name="Roe B.A."/>
            <person name="Shenoy N."/>
            <person name="Stanke M."/>
            <person name="Ter-Hovhannisyan V."/>
            <person name="Tunlid A."/>
            <person name="Velagapudi R."/>
            <person name="Vision T.J."/>
            <person name="Zeng Q."/>
            <person name="Zolan M.E."/>
            <person name="Pukkila P.J."/>
        </authorList>
    </citation>
    <scope>NUCLEOTIDE SEQUENCE [LARGE SCALE GENOMIC DNA]</scope>
    <source>
        <strain evidence="4">Okayama-7 / 130 / ATCC MYA-4618 / FGSC 9003</strain>
    </source>
</reference>
<sequence length="133" mass="14790">MHFQSLCVVLLGAIYVTAHFVSPFADGLERWLTIVPPLKADAEEGISARELGLDNDWFEAREFYVEDLVLREDILSQFSTRELLEEIYIRGNSKGDDEDKLPTTAGPDGSPLPWPITQSSSSPPAATPRSGRR</sequence>
<dbReference type="RefSeq" id="XP_001834052.2">
    <property type="nucleotide sequence ID" value="XM_001834000.2"/>
</dbReference>
<dbReference type="AlphaFoldDB" id="A8NIR2"/>
<dbReference type="EMBL" id="AACS02000010">
    <property type="protein sequence ID" value="EAU87744.2"/>
    <property type="molecule type" value="Genomic_DNA"/>
</dbReference>
<evidence type="ECO:0000256" key="1">
    <source>
        <dbReference type="SAM" id="MobiDB-lite"/>
    </source>
</evidence>
<keyword evidence="4" id="KW-1185">Reference proteome</keyword>
<feature type="chain" id="PRO_5002724647" evidence="2">
    <location>
        <begin position="19"/>
        <end position="133"/>
    </location>
</feature>
<accession>A8NIR2</accession>
<comment type="caution">
    <text evidence="3">The sequence shown here is derived from an EMBL/GenBank/DDBJ whole genome shotgun (WGS) entry which is preliminary data.</text>
</comment>